<dbReference type="AlphaFoldDB" id="A0A218WJB7"/>
<evidence type="ECO:0000313" key="1">
    <source>
        <dbReference type="EMBL" id="OWM72927.1"/>
    </source>
</evidence>
<sequence>MSNSPMWIRNRGCPGANVDRGCPGLHLWKWPIAGALCDVSDHLLLFFAVRASWRAYAAEVTSCSKKTVASMLNDLLDYSHLRLRRGVPYRWTPLSSKYKERVRDKFSGKRELVHRPSPVVNVPL</sequence>
<dbReference type="EMBL" id="MTKT01003957">
    <property type="protein sequence ID" value="OWM72927.1"/>
    <property type="molecule type" value="Genomic_DNA"/>
</dbReference>
<gene>
    <name evidence="1" type="ORF">CDL15_Pgr016559</name>
</gene>
<proteinExistence type="predicted"/>
<dbReference type="Proteomes" id="UP000197138">
    <property type="component" value="Unassembled WGS sequence"/>
</dbReference>
<name>A0A218WJB7_PUNGR</name>
<reference evidence="2" key="1">
    <citation type="journal article" date="2017" name="Plant J.">
        <title>The pomegranate (Punica granatum L.) genome and the genomics of punicalagin biosynthesis.</title>
        <authorList>
            <person name="Qin G."/>
            <person name="Xu C."/>
            <person name="Ming R."/>
            <person name="Tang H."/>
            <person name="Guyot R."/>
            <person name="Kramer E.M."/>
            <person name="Hu Y."/>
            <person name="Yi X."/>
            <person name="Qi Y."/>
            <person name="Xu X."/>
            <person name="Gao Z."/>
            <person name="Pan H."/>
            <person name="Jian J."/>
            <person name="Tian Y."/>
            <person name="Yue Z."/>
            <person name="Xu Y."/>
        </authorList>
    </citation>
    <scope>NUCLEOTIDE SEQUENCE [LARGE SCALE GENOMIC DNA]</scope>
    <source>
        <strain evidence="2">cv. Dabenzi</strain>
    </source>
</reference>
<accession>A0A218WJB7</accession>
<evidence type="ECO:0000313" key="2">
    <source>
        <dbReference type="Proteomes" id="UP000197138"/>
    </source>
</evidence>
<comment type="caution">
    <text evidence="1">The sequence shown here is derived from an EMBL/GenBank/DDBJ whole genome shotgun (WGS) entry which is preliminary data.</text>
</comment>
<organism evidence="1 2">
    <name type="scientific">Punica granatum</name>
    <name type="common">Pomegranate</name>
    <dbReference type="NCBI Taxonomy" id="22663"/>
    <lineage>
        <taxon>Eukaryota</taxon>
        <taxon>Viridiplantae</taxon>
        <taxon>Streptophyta</taxon>
        <taxon>Embryophyta</taxon>
        <taxon>Tracheophyta</taxon>
        <taxon>Spermatophyta</taxon>
        <taxon>Magnoliopsida</taxon>
        <taxon>eudicotyledons</taxon>
        <taxon>Gunneridae</taxon>
        <taxon>Pentapetalae</taxon>
        <taxon>rosids</taxon>
        <taxon>malvids</taxon>
        <taxon>Myrtales</taxon>
        <taxon>Lythraceae</taxon>
        <taxon>Punica</taxon>
    </lineage>
</organism>
<protein>
    <submittedName>
        <fullName evidence="1">Uncharacterized protein</fullName>
    </submittedName>
</protein>